<dbReference type="STRING" id="226505.SAMN05444394_2141"/>
<gene>
    <name evidence="1" type="ORF">SAMN05444394_2141</name>
</gene>
<keyword evidence="2" id="KW-1185">Reference proteome</keyword>
<dbReference type="EMBL" id="FSRC01000001">
    <property type="protein sequence ID" value="SIN82232.1"/>
    <property type="molecule type" value="Genomic_DNA"/>
</dbReference>
<accession>A0A1N6EGR1</accession>
<organism evidence="1 2">
    <name type="scientific">Algoriphagus halophilus</name>
    <dbReference type="NCBI Taxonomy" id="226505"/>
    <lineage>
        <taxon>Bacteria</taxon>
        <taxon>Pseudomonadati</taxon>
        <taxon>Bacteroidota</taxon>
        <taxon>Cytophagia</taxon>
        <taxon>Cytophagales</taxon>
        <taxon>Cyclobacteriaceae</taxon>
        <taxon>Algoriphagus</taxon>
    </lineage>
</organism>
<evidence type="ECO:0000313" key="1">
    <source>
        <dbReference type="EMBL" id="SIN82232.1"/>
    </source>
</evidence>
<evidence type="ECO:0000313" key="2">
    <source>
        <dbReference type="Proteomes" id="UP000185221"/>
    </source>
</evidence>
<dbReference type="Proteomes" id="UP000185221">
    <property type="component" value="Unassembled WGS sequence"/>
</dbReference>
<dbReference type="AlphaFoldDB" id="A0A1N6EGR1"/>
<proteinExistence type="predicted"/>
<reference evidence="2" key="1">
    <citation type="submission" date="2016-11" db="EMBL/GenBank/DDBJ databases">
        <authorList>
            <person name="Varghese N."/>
            <person name="Submissions S."/>
        </authorList>
    </citation>
    <scope>NUCLEOTIDE SEQUENCE [LARGE SCALE GENOMIC DNA]</scope>
    <source>
        <strain evidence="2">DSM 15292</strain>
    </source>
</reference>
<sequence length="40" mass="5027">MFRPHANKNVRENNRVEYQKMPLELFQGLFFMAQNWERKQ</sequence>
<protein>
    <submittedName>
        <fullName evidence="1">Uncharacterized protein</fullName>
    </submittedName>
</protein>
<name>A0A1N6EGR1_9BACT</name>